<dbReference type="Pfam" id="PF00168">
    <property type="entry name" value="C2"/>
    <property type="match status" value="1"/>
</dbReference>
<sequence>MRPGIDCAPFVRLNFGAQHATTSTQHTSDPVWNESFLFDLRTSEKTMNVEVCERDPTNRVSRERLLGQLSCEIPSIVAELRARSTPNIAAAFPAGTDPSCMTMFSPHLTGSPRASEIVGATGHSYRPSVGAPQSPLAPLRSSYARSSISMQNQKLGIQESPPLPIRGDSLRGSLSPPVFDMPRERLTSTAPGATILCQGENPPHQVARVLFDPAAPESAKWIDWCRADSRNRSSWIQYAYPEGERHAVSKVVLTSADEHPERDPRDWRLFASNAASPRFPQDFVKIDERRGESFSQRRQSRAFCFPNETPYRCYRLVIDCVRDPGQANACSLGACGLIELEQPEWDTAADLRGTLECQGEDRQFACRQAFDPSRDPQAKWIDWSRSDEAHRSSWVMYTYPGTDRHTVTKLELTSSDGRPECDPRDWSLWGSNAPAAGGSNSGEAPRFPQDFVKLDERANEVFPQRNQRRVFEIANTMPYRCYLLKVDSVADPPVAEAMALGHVALLEVRAPPPAQHAPRMAQPVAVFSPPSPHARYPPEPRMGLRQGEDVAGGQTARGCFEGREAWVDWCRLDSRNRSSWVQYQYGDGSRYVVSKVVLTSADEHPERDPRDWRLFASNAASPRFPQDFVKIDERRGETWSRRGLARTFIFANALPYSTYRLVIDCVRDAARANAMAIGRIELIAVDPPELDTARVGQGGEISCGGDAPPEHPAVCAFDGRADTCWLDYSRSDPAHRSRVQEVASSILAVAQFFYFFLLRLCSWIQYAYPEGERHAVSKVVLTSADEHPERDPRDWRLFASNAASPRFPQDFVKIDERRGEIFTSRCQARVFLFPNETPFASYRLVVDCVRDPPHAAAVALGNLSLIEVCRAPGGYVCVPPGVNVDEPERSTSPLRQRERGREPYDTVSGTGVITAPNMPSVPANKVRFEVAVLPGGDVGFSGSEDICRCRHHPIHFCPPILHCAQILRVYDTFYGQLELGFSFLNDP</sequence>
<evidence type="ECO:0000313" key="3">
    <source>
        <dbReference type="EMBL" id="KAJ4458259.1"/>
    </source>
</evidence>
<feature type="region of interest" description="Disordered" evidence="1">
    <location>
        <begin position="886"/>
        <end position="911"/>
    </location>
</feature>
<feature type="compositionally biased region" description="Basic and acidic residues" evidence="1">
    <location>
        <begin position="895"/>
        <end position="904"/>
    </location>
</feature>
<evidence type="ECO:0000256" key="1">
    <source>
        <dbReference type="SAM" id="MobiDB-lite"/>
    </source>
</evidence>
<dbReference type="Gene3D" id="2.60.40.150">
    <property type="entry name" value="C2 domain"/>
    <property type="match status" value="1"/>
</dbReference>
<evidence type="ECO:0000259" key="2">
    <source>
        <dbReference type="PROSITE" id="PS50004"/>
    </source>
</evidence>
<evidence type="ECO:0000313" key="4">
    <source>
        <dbReference type="Proteomes" id="UP001141327"/>
    </source>
</evidence>
<gene>
    <name evidence="3" type="ORF">PAPYR_6079</name>
</gene>
<name>A0ABQ8UG62_9EUKA</name>
<dbReference type="CDD" id="cd00030">
    <property type="entry name" value="C2"/>
    <property type="match status" value="1"/>
</dbReference>
<dbReference type="InterPro" id="IPR000008">
    <property type="entry name" value="C2_dom"/>
</dbReference>
<dbReference type="Proteomes" id="UP001141327">
    <property type="component" value="Unassembled WGS sequence"/>
</dbReference>
<protein>
    <submittedName>
        <fullName evidence="3">Coagulation factor 5/8 type protein</fullName>
    </submittedName>
</protein>
<dbReference type="EMBL" id="JAPMOS010000032">
    <property type="protein sequence ID" value="KAJ4458259.1"/>
    <property type="molecule type" value="Genomic_DNA"/>
</dbReference>
<dbReference type="InterPro" id="IPR035892">
    <property type="entry name" value="C2_domain_sf"/>
</dbReference>
<dbReference type="SUPFAM" id="SSF49562">
    <property type="entry name" value="C2 domain (Calcium/lipid-binding domain, CaLB)"/>
    <property type="match status" value="1"/>
</dbReference>
<accession>A0ABQ8UG62</accession>
<organism evidence="3 4">
    <name type="scientific">Paratrimastix pyriformis</name>
    <dbReference type="NCBI Taxonomy" id="342808"/>
    <lineage>
        <taxon>Eukaryota</taxon>
        <taxon>Metamonada</taxon>
        <taxon>Preaxostyla</taxon>
        <taxon>Paratrimastigidae</taxon>
        <taxon>Paratrimastix</taxon>
    </lineage>
</organism>
<reference evidence="3" key="1">
    <citation type="journal article" date="2022" name="bioRxiv">
        <title>Genomics of Preaxostyla Flagellates Illuminates Evolutionary Transitions and the Path Towards Mitochondrial Loss.</title>
        <authorList>
            <person name="Novak L.V.F."/>
            <person name="Treitli S.C."/>
            <person name="Pyrih J."/>
            <person name="Halakuc P."/>
            <person name="Pipaliya S.V."/>
            <person name="Vacek V."/>
            <person name="Brzon O."/>
            <person name="Soukal P."/>
            <person name="Eme L."/>
            <person name="Dacks J.B."/>
            <person name="Karnkowska A."/>
            <person name="Elias M."/>
            <person name="Hampl V."/>
        </authorList>
    </citation>
    <scope>NUCLEOTIDE SEQUENCE</scope>
    <source>
        <strain evidence="3">RCP-MX</strain>
    </source>
</reference>
<feature type="domain" description="C2" evidence="2">
    <location>
        <begin position="1"/>
        <end position="87"/>
    </location>
</feature>
<keyword evidence="4" id="KW-1185">Reference proteome</keyword>
<proteinExistence type="predicted"/>
<dbReference type="PROSITE" id="PS50004">
    <property type="entry name" value="C2"/>
    <property type="match status" value="1"/>
</dbReference>
<comment type="caution">
    <text evidence="3">The sequence shown here is derived from an EMBL/GenBank/DDBJ whole genome shotgun (WGS) entry which is preliminary data.</text>
</comment>